<evidence type="ECO:0000256" key="2">
    <source>
        <dbReference type="ARBA" id="ARBA00016337"/>
    </source>
</evidence>
<accession>A0A1Y5S3S4</accession>
<name>A0A1Y5S3S4_9RHOB</name>
<dbReference type="RefSeq" id="WP_085891732.1">
    <property type="nucleotide sequence ID" value="NZ_FWFL01000003.1"/>
</dbReference>
<dbReference type="PIRSF" id="PIRSF006268">
    <property type="entry name" value="ApbE"/>
    <property type="match status" value="1"/>
</dbReference>
<evidence type="ECO:0000256" key="11">
    <source>
        <dbReference type="PIRSR" id="PIRSR006268-2"/>
    </source>
</evidence>
<keyword evidence="6 10" id="KW-0274">FAD</keyword>
<protein>
    <recommendedName>
        <fullName evidence="2 10">FAD:protein FMN transferase</fullName>
        <ecNumber evidence="1 10">2.7.1.180</ecNumber>
    </recommendedName>
    <alternativeName>
        <fullName evidence="8 10">Flavin transferase</fullName>
    </alternativeName>
</protein>
<dbReference type="Gene3D" id="3.10.520.10">
    <property type="entry name" value="ApbE-like domains"/>
    <property type="match status" value="1"/>
</dbReference>
<evidence type="ECO:0000256" key="5">
    <source>
        <dbReference type="ARBA" id="ARBA00022723"/>
    </source>
</evidence>
<evidence type="ECO:0000313" key="13">
    <source>
        <dbReference type="Proteomes" id="UP000193827"/>
    </source>
</evidence>
<dbReference type="Pfam" id="PF02424">
    <property type="entry name" value="ApbE"/>
    <property type="match status" value="1"/>
</dbReference>
<feature type="binding site" evidence="11">
    <location>
        <position position="268"/>
    </location>
    <ligand>
        <name>Mg(2+)</name>
        <dbReference type="ChEBI" id="CHEBI:18420"/>
    </ligand>
</feature>
<feature type="binding site" evidence="11">
    <location>
        <position position="154"/>
    </location>
    <ligand>
        <name>Mg(2+)</name>
        <dbReference type="ChEBI" id="CHEBI:18420"/>
    </ligand>
</feature>
<evidence type="ECO:0000256" key="1">
    <source>
        <dbReference type="ARBA" id="ARBA00011955"/>
    </source>
</evidence>
<reference evidence="12 13" key="1">
    <citation type="submission" date="2017-03" db="EMBL/GenBank/DDBJ databases">
        <authorList>
            <person name="Afonso C.L."/>
            <person name="Miller P.J."/>
            <person name="Scott M.A."/>
            <person name="Spackman E."/>
            <person name="Goraichik I."/>
            <person name="Dimitrov K.M."/>
            <person name="Suarez D.L."/>
            <person name="Swayne D.E."/>
        </authorList>
    </citation>
    <scope>NUCLEOTIDE SEQUENCE [LARGE SCALE GENOMIC DNA]</scope>
    <source>
        <strain evidence="12 13">CECT 8287</strain>
    </source>
</reference>
<evidence type="ECO:0000256" key="9">
    <source>
        <dbReference type="ARBA" id="ARBA00048540"/>
    </source>
</evidence>
<evidence type="ECO:0000256" key="6">
    <source>
        <dbReference type="ARBA" id="ARBA00022827"/>
    </source>
</evidence>
<dbReference type="AlphaFoldDB" id="A0A1Y5S3S4"/>
<evidence type="ECO:0000256" key="10">
    <source>
        <dbReference type="PIRNR" id="PIRNR006268"/>
    </source>
</evidence>
<feature type="binding site" evidence="11">
    <location>
        <position position="272"/>
    </location>
    <ligand>
        <name>Mg(2+)</name>
        <dbReference type="ChEBI" id="CHEBI:18420"/>
    </ligand>
</feature>
<keyword evidence="3 10" id="KW-0285">Flavoprotein</keyword>
<dbReference type="GO" id="GO:0046872">
    <property type="term" value="F:metal ion binding"/>
    <property type="evidence" value="ECO:0007669"/>
    <property type="project" value="UniProtKB-UniRule"/>
</dbReference>
<dbReference type="PANTHER" id="PTHR30040">
    <property type="entry name" value="THIAMINE BIOSYNTHESIS LIPOPROTEIN APBE"/>
    <property type="match status" value="1"/>
</dbReference>
<dbReference type="Proteomes" id="UP000193827">
    <property type="component" value="Unassembled WGS sequence"/>
</dbReference>
<comment type="similarity">
    <text evidence="10">Belongs to the ApbE family.</text>
</comment>
<evidence type="ECO:0000256" key="3">
    <source>
        <dbReference type="ARBA" id="ARBA00022630"/>
    </source>
</evidence>
<evidence type="ECO:0000313" key="12">
    <source>
        <dbReference type="EMBL" id="SLN31996.1"/>
    </source>
</evidence>
<evidence type="ECO:0000256" key="7">
    <source>
        <dbReference type="ARBA" id="ARBA00022842"/>
    </source>
</evidence>
<dbReference type="EC" id="2.7.1.180" evidence="1 10"/>
<dbReference type="SUPFAM" id="SSF143631">
    <property type="entry name" value="ApbE-like"/>
    <property type="match status" value="1"/>
</dbReference>
<dbReference type="OrthoDB" id="9778595at2"/>
<dbReference type="EMBL" id="FWFL01000003">
    <property type="protein sequence ID" value="SLN31996.1"/>
    <property type="molecule type" value="Genomic_DNA"/>
</dbReference>
<keyword evidence="13" id="KW-1185">Reference proteome</keyword>
<evidence type="ECO:0000256" key="4">
    <source>
        <dbReference type="ARBA" id="ARBA00022679"/>
    </source>
</evidence>
<comment type="catalytic activity">
    <reaction evidence="9 10">
        <text>L-threonyl-[protein] + FAD = FMN-L-threonyl-[protein] + AMP + H(+)</text>
        <dbReference type="Rhea" id="RHEA:36847"/>
        <dbReference type="Rhea" id="RHEA-COMP:11060"/>
        <dbReference type="Rhea" id="RHEA-COMP:11061"/>
        <dbReference type="ChEBI" id="CHEBI:15378"/>
        <dbReference type="ChEBI" id="CHEBI:30013"/>
        <dbReference type="ChEBI" id="CHEBI:57692"/>
        <dbReference type="ChEBI" id="CHEBI:74257"/>
        <dbReference type="ChEBI" id="CHEBI:456215"/>
        <dbReference type="EC" id="2.7.1.180"/>
    </reaction>
</comment>
<dbReference type="GO" id="GO:0016740">
    <property type="term" value="F:transferase activity"/>
    <property type="evidence" value="ECO:0007669"/>
    <property type="project" value="UniProtKB-UniRule"/>
</dbReference>
<keyword evidence="4 10" id="KW-0808">Transferase</keyword>
<keyword evidence="5 10" id="KW-0479">Metal-binding</keyword>
<dbReference type="InterPro" id="IPR003374">
    <property type="entry name" value="ApbE-like_sf"/>
</dbReference>
<comment type="cofactor">
    <cofactor evidence="11">
        <name>Mg(2+)</name>
        <dbReference type="ChEBI" id="CHEBI:18420"/>
    </cofactor>
    <cofactor evidence="11">
        <name>Mn(2+)</name>
        <dbReference type="ChEBI" id="CHEBI:29035"/>
    </cofactor>
    <text evidence="11">Magnesium. Can also use manganese.</text>
</comment>
<sequence>MSKMCTELERFALNGVTMGTRWSALFFAEAGFDTAPLRSALQKAVDEVDAQMSTWKPRSDLMQLNAAPVGEWVVVPDHLRAVLRLGLEIGRASGGAFDIGTGDAVTAWGFGPGVAAPAGIRAAMVASRRPAHEILEVGEQHVRKSAPVALDLNGIAKGYGVDRLAETLRDHGVADALVGIDGEMRALGLRPDGEAWTIAVEAPDVGLRMPHSVLALQDAAVATSGDYRHWVEVKGRRLSHTMDPTRGTPLIESPASVTVVACSCAESDAWATAFMVLGDDKGSALARKRGLDALFLMRDDDGSTRGVGVGRLFCEKPATIALAERT</sequence>
<organism evidence="12 13">
    <name type="scientific">Roseovarius litorisediminis</name>
    <dbReference type="NCBI Taxonomy" id="1312363"/>
    <lineage>
        <taxon>Bacteria</taxon>
        <taxon>Pseudomonadati</taxon>
        <taxon>Pseudomonadota</taxon>
        <taxon>Alphaproteobacteria</taxon>
        <taxon>Rhodobacterales</taxon>
        <taxon>Roseobacteraceae</taxon>
        <taxon>Roseovarius</taxon>
    </lineage>
</organism>
<evidence type="ECO:0000256" key="8">
    <source>
        <dbReference type="ARBA" id="ARBA00031306"/>
    </source>
</evidence>
<dbReference type="PANTHER" id="PTHR30040:SF2">
    <property type="entry name" value="FAD:PROTEIN FMN TRANSFERASE"/>
    <property type="match status" value="1"/>
</dbReference>
<dbReference type="InterPro" id="IPR024932">
    <property type="entry name" value="ApbE"/>
</dbReference>
<gene>
    <name evidence="12" type="primary">apbE_1</name>
    <name evidence="12" type="ORF">PEL8287_01496</name>
</gene>
<keyword evidence="7 10" id="KW-0460">Magnesium</keyword>
<proteinExistence type="inferred from homology"/>
<keyword evidence="12" id="KW-0449">Lipoprotein</keyword>